<dbReference type="Pfam" id="PF13144">
    <property type="entry name" value="ChapFlgA"/>
    <property type="match status" value="1"/>
</dbReference>
<accession>A0A5C1DDB5</accession>
<dbReference type="KEGG" id="chrm:FYK34_03645"/>
<evidence type="ECO:0000313" key="6">
    <source>
        <dbReference type="EMBL" id="QEL54722.1"/>
    </source>
</evidence>
<feature type="domain" description="SAF" evidence="5">
    <location>
        <begin position="105"/>
        <end position="166"/>
    </location>
</feature>
<keyword evidence="6" id="KW-0282">Flagellum</keyword>
<keyword evidence="3 4" id="KW-0574">Periplasm</keyword>
<dbReference type="RefSeq" id="WP_149295103.1">
    <property type="nucleotide sequence ID" value="NZ_CP043473.1"/>
</dbReference>
<comment type="function">
    <text evidence="4">Involved in the assembly process of the P-ring formation. It may associate with FlgF on the rod constituting a structure essential for the P-ring assembly or may act as a modulator protein for the P-ring assembly.</text>
</comment>
<dbReference type="EMBL" id="CP043473">
    <property type="protein sequence ID" value="QEL54722.1"/>
    <property type="molecule type" value="Genomic_DNA"/>
</dbReference>
<organism evidence="6 7">
    <name type="scientific">Chromobacterium paludis</name>
    <dbReference type="NCBI Taxonomy" id="2605945"/>
    <lineage>
        <taxon>Bacteria</taxon>
        <taxon>Pseudomonadati</taxon>
        <taxon>Pseudomonadota</taxon>
        <taxon>Betaproteobacteria</taxon>
        <taxon>Neisseriales</taxon>
        <taxon>Chromobacteriaceae</taxon>
        <taxon>Chromobacterium</taxon>
    </lineage>
</organism>
<sequence>MSKFTPPLLCLAFALPAQTGHAAAAPDAAVRQQAAHLIEQRLNEAGLDQPAWQLQLLPPRALPGCETPWTVEAADARAFSRMRFDIACPSSGWRGDYIVRATVSARVAVAARDLPAGAVLQADDVKWAARPVWEPAELFGRGQPPLALQLKSALSADQALRRRQLAAPLLVKRGATVRIVARQDGIEVTVSGEALANGKQGEIIAVRNLDSGKTLRARVSSADEVEPQD</sequence>
<gene>
    <name evidence="6" type="primary">flgA</name>
    <name evidence="6" type="ORF">FYK34_03645</name>
</gene>
<evidence type="ECO:0000256" key="4">
    <source>
        <dbReference type="RuleBase" id="RU362063"/>
    </source>
</evidence>
<keyword evidence="2 4" id="KW-0732">Signal</keyword>
<dbReference type="SMART" id="SM00858">
    <property type="entry name" value="SAF"/>
    <property type="match status" value="1"/>
</dbReference>
<keyword evidence="4" id="KW-1005">Bacterial flagellum biogenesis</keyword>
<evidence type="ECO:0000256" key="2">
    <source>
        <dbReference type="ARBA" id="ARBA00022729"/>
    </source>
</evidence>
<dbReference type="InterPro" id="IPR013974">
    <property type="entry name" value="SAF"/>
</dbReference>
<keyword evidence="7" id="KW-1185">Reference proteome</keyword>
<evidence type="ECO:0000256" key="3">
    <source>
        <dbReference type="ARBA" id="ARBA00022764"/>
    </source>
</evidence>
<evidence type="ECO:0000259" key="5">
    <source>
        <dbReference type="SMART" id="SM00858"/>
    </source>
</evidence>
<dbReference type="Proteomes" id="UP000322079">
    <property type="component" value="Chromosome"/>
</dbReference>
<dbReference type="CDD" id="cd11614">
    <property type="entry name" value="SAF_CpaB_FlgA_like"/>
    <property type="match status" value="1"/>
</dbReference>
<feature type="signal peptide" evidence="4">
    <location>
        <begin position="1"/>
        <end position="22"/>
    </location>
</feature>
<keyword evidence="6" id="KW-0966">Cell projection</keyword>
<dbReference type="InterPro" id="IPR039246">
    <property type="entry name" value="Flagellar_FlgA"/>
</dbReference>
<protein>
    <recommendedName>
        <fullName evidence="4">Flagella basal body P-ring formation protein FlgA</fullName>
    </recommendedName>
</protein>
<dbReference type="GO" id="GO:0042597">
    <property type="term" value="C:periplasmic space"/>
    <property type="evidence" value="ECO:0007669"/>
    <property type="project" value="UniProtKB-SubCell"/>
</dbReference>
<dbReference type="PANTHER" id="PTHR36307">
    <property type="entry name" value="FLAGELLA BASAL BODY P-RING FORMATION PROTEIN FLGA"/>
    <property type="match status" value="1"/>
</dbReference>
<reference evidence="6 7" key="1">
    <citation type="submission" date="2019-08" db="EMBL/GenBank/DDBJ databases">
        <title>Chromobacterium paludis, a novel bacterium isolated from a Maryland marsh pond.</title>
        <authorList>
            <person name="Blackburn M.B."/>
            <person name="Gundersen-Rindal D.E."/>
        </authorList>
    </citation>
    <scope>NUCLEOTIDE SEQUENCE [LARGE SCALE GENOMIC DNA]</scope>
    <source>
        <strain evidence="7">IIBBL 257-1</strain>
    </source>
</reference>
<dbReference type="AlphaFoldDB" id="A0A5C1DDB5"/>
<feature type="chain" id="PRO_5023058022" description="Flagella basal body P-ring formation protein FlgA" evidence="4">
    <location>
        <begin position="23"/>
        <end position="229"/>
    </location>
</feature>
<dbReference type="GO" id="GO:0044780">
    <property type="term" value="P:bacterial-type flagellum assembly"/>
    <property type="evidence" value="ECO:0007669"/>
    <property type="project" value="InterPro"/>
</dbReference>
<dbReference type="PANTHER" id="PTHR36307:SF1">
    <property type="entry name" value="FLAGELLA BASAL BODY P-RING FORMATION PROTEIN FLGA"/>
    <property type="match status" value="1"/>
</dbReference>
<evidence type="ECO:0000313" key="7">
    <source>
        <dbReference type="Proteomes" id="UP000322079"/>
    </source>
</evidence>
<dbReference type="Gene3D" id="2.30.30.760">
    <property type="match status" value="1"/>
</dbReference>
<dbReference type="NCBIfam" id="TIGR03170">
    <property type="entry name" value="flgA_cterm"/>
    <property type="match status" value="1"/>
</dbReference>
<name>A0A5C1DDB5_9NEIS</name>
<comment type="subcellular location">
    <subcellularLocation>
        <location evidence="1 4">Periplasm</location>
    </subcellularLocation>
</comment>
<proteinExistence type="inferred from homology"/>
<dbReference type="InterPro" id="IPR017585">
    <property type="entry name" value="SAF_FlgA"/>
</dbReference>
<evidence type="ECO:0000256" key="1">
    <source>
        <dbReference type="ARBA" id="ARBA00004418"/>
    </source>
</evidence>
<comment type="similarity">
    <text evidence="4">Belongs to the FlgA family.</text>
</comment>
<keyword evidence="6" id="KW-0969">Cilium</keyword>